<gene>
    <name evidence="2" type="ORF">CINCED_3A011688</name>
</gene>
<evidence type="ECO:0000313" key="2">
    <source>
        <dbReference type="EMBL" id="VVC35478.1"/>
    </source>
</evidence>
<reference evidence="2 3" key="1">
    <citation type="submission" date="2019-08" db="EMBL/GenBank/DDBJ databases">
        <authorList>
            <person name="Alioto T."/>
            <person name="Alioto T."/>
            <person name="Gomez Garrido J."/>
        </authorList>
    </citation>
    <scope>NUCLEOTIDE SEQUENCE [LARGE SCALE GENOMIC DNA]</scope>
</reference>
<organism evidence="2 3">
    <name type="scientific">Cinara cedri</name>
    <dbReference type="NCBI Taxonomy" id="506608"/>
    <lineage>
        <taxon>Eukaryota</taxon>
        <taxon>Metazoa</taxon>
        <taxon>Ecdysozoa</taxon>
        <taxon>Arthropoda</taxon>
        <taxon>Hexapoda</taxon>
        <taxon>Insecta</taxon>
        <taxon>Pterygota</taxon>
        <taxon>Neoptera</taxon>
        <taxon>Paraneoptera</taxon>
        <taxon>Hemiptera</taxon>
        <taxon>Sternorrhyncha</taxon>
        <taxon>Aphidomorpha</taxon>
        <taxon>Aphidoidea</taxon>
        <taxon>Aphididae</taxon>
        <taxon>Lachninae</taxon>
        <taxon>Cinara</taxon>
    </lineage>
</organism>
<protein>
    <submittedName>
        <fullName evidence="2">Uncharacterized protein</fullName>
    </submittedName>
</protein>
<proteinExistence type="predicted"/>
<keyword evidence="3" id="KW-1185">Reference proteome</keyword>
<evidence type="ECO:0000313" key="3">
    <source>
        <dbReference type="Proteomes" id="UP000325440"/>
    </source>
</evidence>
<feature type="coiled-coil region" evidence="1">
    <location>
        <begin position="4"/>
        <end position="31"/>
    </location>
</feature>
<evidence type="ECO:0000256" key="1">
    <source>
        <dbReference type="SAM" id="Coils"/>
    </source>
</evidence>
<accession>A0A5E4MTC1</accession>
<keyword evidence="1" id="KW-0175">Coiled coil</keyword>
<sequence length="230" mass="27160">MDDMSEIKKEIQRVQGDLKALYEKKQQLEQENEIDRIPSDGDQNRSLMGLFDPPRKCIKPDQIETILFVKMRQELDETNTYYKLPVIHVLRRQLNSLVSGVYDKEQKIEDFLYWYVVDNSVKDFNLFKNYLLNLYGNRLSVTYTDIVLNFEPSNTGNTVIYDVVCTAIEKFFDRPHIIRADVKVLHKLFTPGYDESIVIDAPTSDTLRDVYRYVKESYDTRNRPTRHANE</sequence>
<dbReference type="Proteomes" id="UP000325440">
    <property type="component" value="Unassembled WGS sequence"/>
</dbReference>
<name>A0A5E4MTC1_9HEMI</name>
<dbReference type="AlphaFoldDB" id="A0A5E4MTC1"/>
<dbReference type="EMBL" id="CABPRJ010001426">
    <property type="protein sequence ID" value="VVC35478.1"/>
    <property type="molecule type" value="Genomic_DNA"/>
</dbReference>